<dbReference type="AlphaFoldDB" id="A0A852T1S8"/>
<evidence type="ECO:0000259" key="1">
    <source>
        <dbReference type="Pfam" id="PF12695"/>
    </source>
</evidence>
<gene>
    <name evidence="2" type="ORF">BJ963_002183</name>
</gene>
<dbReference type="Pfam" id="PF12695">
    <property type="entry name" value="Abhydrolase_5"/>
    <property type="match status" value="1"/>
</dbReference>
<reference evidence="2 3" key="1">
    <citation type="submission" date="2020-07" db="EMBL/GenBank/DDBJ databases">
        <title>Sequencing the genomes of 1000 actinobacteria strains.</title>
        <authorList>
            <person name="Klenk H.-P."/>
        </authorList>
    </citation>
    <scope>NUCLEOTIDE SEQUENCE [LARGE SCALE GENOMIC DNA]</scope>
    <source>
        <strain evidence="2 3">DSM 23871</strain>
    </source>
</reference>
<keyword evidence="3" id="KW-1185">Reference proteome</keyword>
<dbReference type="Proteomes" id="UP000589620">
    <property type="component" value="Unassembled WGS sequence"/>
</dbReference>
<dbReference type="GO" id="GO:0016787">
    <property type="term" value="F:hydrolase activity"/>
    <property type="evidence" value="ECO:0007669"/>
    <property type="project" value="InterPro"/>
</dbReference>
<evidence type="ECO:0000313" key="3">
    <source>
        <dbReference type="Proteomes" id="UP000589620"/>
    </source>
</evidence>
<protein>
    <recommendedName>
        <fullName evidence="1">Alpha/beta hydrolase fold-5 domain-containing protein</fullName>
    </recommendedName>
</protein>
<organism evidence="2 3">
    <name type="scientific">Leifsonia soli</name>
    <dbReference type="NCBI Taxonomy" id="582665"/>
    <lineage>
        <taxon>Bacteria</taxon>
        <taxon>Bacillati</taxon>
        <taxon>Actinomycetota</taxon>
        <taxon>Actinomycetes</taxon>
        <taxon>Micrococcales</taxon>
        <taxon>Microbacteriaceae</taxon>
        <taxon>Leifsonia</taxon>
    </lineage>
</organism>
<dbReference type="Gene3D" id="3.40.50.1820">
    <property type="entry name" value="alpha/beta hydrolase"/>
    <property type="match status" value="1"/>
</dbReference>
<sequence length="254" mass="26774">MSRSSRTRHRVRNAVVAVLGVVLLVVIGFLAWASTPMMGERSAALMAWRDPAVRIHDAGDAVVMEPTGTASGDGLVFVPGALVDPYAYLNKLSGAVAATGLTVVITKPTLNLAFFDQRPLSTFTRHAPQVTDWYVGGHSLGGVRACQLAEQPGVTGLILFGSYCANDLSGTDLRVLSIGGTRDGLSTPAKIAAGRPLLPDDARMVQIAGMDHAQFGDYGEQPGDRPATIDDETARTRLTQALSAFLRDDGSGGR</sequence>
<dbReference type="EMBL" id="JACCBJ010000001">
    <property type="protein sequence ID" value="NYD74664.1"/>
    <property type="molecule type" value="Genomic_DNA"/>
</dbReference>
<name>A0A852T1S8_9MICO</name>
<dbReference type="InterPro" id="IPR029059">
    <property type="entry name" value="AB_hydrolase_5"/>
</dbReference>
<dbReference type="InterPro" id="IPR029058">
    <property type="entry name" value="AB_hydrolase_fold"/>
</dbReference>
<evidence type="ECO:0000313" key="2">
    <source>
        <dbReference type="EMBL" id="NYD74664.1"/>
    </source>
</evidence>
<comment type="caution">
    <text evidence="2">The sequence shown here is derived from an EMBL/GenBank/DDBJ whole genome shotgun (WGS) entry which is preliminary data.</text>
</comment>
<dbReference type="SUPFAM" id="SSF53474">
    <property type="entry name" value="alpha/beta-Hydrolases"/>
    <property type="match status" value="1"/>
</dbReference>
<proteinExistence type="predicted"/>
<feature type="domain" description="Alpha/beta hydrolase fold-5" evidence="1">
    <location>
        <begin position="75"/>
        <end position="233"/>
    </location>
</feature>
<accession>A0A852T1S8</accession>
<dbReference type="RefSeq" id="WP_179456591.1">
    <property type="nucleotide sequence ID" value="NZ_BAAAPX010000001.1"/>
</dbReference>